<evidence type="ECO:0000313" key="3">
    <source>
        <dbReference type="Proteomes" id="UP000295304"/>
    </source>
</evidence>
<comment type="caution">
    <text evidence="2">The sequence shown here is derived from an EMBL/GenBank/DDBJ whole genome shotgun (WGS) entry which is preliminary data.</text>
</comment>
<organism evidence="2 3">
    <name type="scientific">Varunaivibrio sulfuroxidans</name>
    <dbReference type="NCBI Taxonomy" id="1773489"/>
    <lineage>
        <taxon>Bacteria</taxon>
        <taxon>Pseudomonadati</taxon>
        <taxon>Pseudomonadota</taxon>
        <taxon>Alphaproteobacteria</taxon>
        <taxon>Rhodospirillales</taxon>
        <taxon>Magnetovibrionaceae</taxon>
        <taxon>Varunaivibrio</taxon>
    </lineage>
</organism>
<dbReference type="Gene3D" id="1.10.3990.20">
    <property type="entry name" value="protein bp1543"/>
    <property type="match status" value="1"/>
</dbReference>
<dbReference type="InterPro" id="IPR038268">
    <property type="entry name" value="RHH_sf"/>
</dbReference>
<keyword evidence="3" id="KW-1185">Reference proteome</keyword>
<dbReference type="EMBL" id="SLZW01000003">
    <property type="protein sequence ID" value="TCS63510.1"/>
    <property type="molecule type" value="Genomic_DNA"/>
</dbReference>
<feature type="domain" description="Ribbon-helix-helix" evidence="1">
    <location>
        <begin position="9"/>
        <end position="70"/>
    </location>
</feature>
<dbReference type="AlphaFoldDB" id="A0A4R3JFP7"/>
<gene>
    <name evidence="2" type="ORF">EDD55_103132</name>
</gene>
<accession>A0A4R3JFP7</accession>
<dbReference type="InterPro" id="IPR027373">
    <property type="entry name" value="RHH_dom"/>
</dbReference>
<dbReference type="RefSeq" id="WP_132938485.1">
    <property type="nucleotide sequence ID" value="NZ_CP119676.1"/>
</dbReference>
<sequence>MSDIKSMLQNRNVTIDGRRTSLRLEEDVWDAFEEICDRENLSVHELCTLIDHNRYNSSRTAAVRAFILSYFRNAATDSGHLEAGHGGLSERLTRRGGLRASA</sequence>
<dbReference type="Pfam" id="PF13467">
    <property type="entry name" value="RHH_4"/>
    <property type="match status" value="1"/>
</dbReference>
<name>A0A4R3JFP7_9PROT</name>
<evidence type="ECO:0000313" key="2">
    <source>
        <dbReference type="EMBL" id="TCS63510.1"/>
    </source>
</evidence>
<evidence type="ECO:0000259" key="1">
    <source>
        <dbReference type="Pfam" id="PF13467"/>
    </source>
</evidence>
<dbReference type="Proteomes" id="UP000295304">
    <property type="component" value="Unassembled WGS sequence"/>
</dbReference>
<dbReference type="OrthoDB" id="8479603at2"/>
<proteinExistence type="predicted"/>
<reference evidence="2 3" key="1">
    <citation type="submission" date="2019-03" db="EMBL/GenBank/DDBJ databases">
        <title>Genomic Encyclopedia of Type Strains, Phase IV (KMG-IV): sequencing the most valuable type-strain genomes for metagenomic binning, comparative biology and taxonomic classification.</title>
        <authorList>
            <person name="Goeker M."/>
        </authorList>
    </citation>
    <scope>NUCLEOTIDE SEQUENCE [LARGE SCALE GENOMIC DNA]</scope>
    <source>
        <strain evidence="2 3">DSM 101688</strain>
    </source>
</reference>
<protein>
    <submittedName>
        <fullName evidence="2">Ribbon-helix-helix protein</fullName>
    </submittedName>
</protein>